<evidence type="ECO:0000313" key="2">
    <source>
        <dbReference type="Proteomes" id="UP000632498"/>
    </source>
</evidence>
<dbReference type="EMBL" id="BMHV01000007">
    <property type="protein sequence ID" value="GGF60877.1"/>
    <property type="molecule type" value="Genomic_DNA"/>
</dbReference>
<keyword evidence="2" id="KW-1185">Reference proteome</keyword>
<organism evidence="1 2">
    <name type="scientific">Terasakiella brassicae</name>
    <dbReference type="NCBI Taxonomy" id="1634917"/>
    <lineage>
        <taxon>Bacteria</taxon>
        <taxon>Pseudomonadati</taxon>
        <taxon>Pseudomonadota</taxon>
        <taxon>Alphaproteobacteria</taxon>
        <taxon>Rhodospirillales</taxon>
        <taxon>Terasakiellaceae</taxon>
        <taxon>Terasakiella</taxon>
    </lineage>
</organism>
<reference evidence="1" key="2">
    <citation type="submission" date="2020-09" db="EMBL/GenBank/DDBJ databases">
        <authorList>
            <person name="Sun Q."/>
            <person name="Zhou Y."/>
        </authorList>
    </citation>
    <scope>NUCLEOTIDE SEQUENCE</scope>
    <source>
        <strain evidence="1">CGMCC 1.15254</strain>
    </source>
</reference>
<gene>
    <name evidence="1" type="ORF">GCM10011332_13320</name>
</gene>
<dbReference type="Proteomes" id="UP000632498">
    <property type="component" value="Unassembled WGS sequence"/>
</dbReference>
<protein>
    <submittedName>
        <fullName evidence="1">Uncharacterized protein</fullName>
    </submittedName>
</protein>
<proteinExistence type="predicted"/>
<dbReference type="RefSeq" id="WP_188663038.1">
    <property type="nucleotide sequence ID" value="NZ_BMHV01000007.1"/>
</dbReference>
<reference evidence="1" key="1">
    <citation type="journal article" date="2014" name="Int. J. Syst. Evol. Microbiol.">
        <title>Complete genome sequence of Corynebacterium casei LMG S-19264T (=DSM 44701T), isolated from a smear-ripened cheese.</title>
        <authorList>
            <consortium name="US DOE Joint Genome Institute (JGI-PGF)"/>
            <person name="Walter F."/>
            <person name="Albersmeier A."/>
            <person name="Kalinowski J."/>
            <person name="Ruckert C."/>
        </authorList>
    </citation>
    <scope>NUCLEOTIDE SEQUENCE</scope>
    <source>
        <strain evidence="1">CGMCC 1.15254</strain>
    </source>
</reference>
<dbReference type="AlphaFoldDB" id="A0A917BZL6"/>
<name>A0A917BZL6_9PROT</name>
<evidence type="ECO:0000313" key="1">
    <source>
        <dbReference type="EMBL" id="GGF60877.1"/>
    </source>
</evidence>
<comment type="caution">
    <text evidence="1">The sequence shown here is derived from an EMBL/GenBank/DDBJ whole genome shotgun (WGS) entry which is preliminary data.</text>
</comment>
<sequence length="92" mass="10534">MVRSGEGADCTVTDYILTKTNEDQALELLKASRPTTDGYGGEHTVTFEFYKLTRNDEGIPGDPHRYWQRYKSITSKQKYCDVHNAMKAELLK</sequence>
<accession>A0A917BZL6</accession>